<feature type="transmembrane region" description="Helical" evidence="1">
    <location>
        <begin position="62"/>
        <end position="81"/>
    </location>
</feature>
<name>M0HYN1_HALEO</name>
<proteinExistence type="predicted"/>
<organism evidence="2 3">
    <name type="scientific">Haloferax elongans ATCC BAA-1513</name>
    <dbReference type="NCBI Taxonomy" id="1230453"/>
    <lineage>
        <taxon>Archaea</taxon>
        <taxon>Methanobacteriati</taxon>
        <taxon>Methanobacteriota</taxon>
        <taxon>Stenosarchaea group</taxon>
        <taxon>Halobacteria</taxon>
        <taxon>Halobacteriales</taxon>
        <taxon>Haloferacaceae</taxon>
        <taxon>Haloferax</taxon>
    </lineage>
</organism>
<gene>
    <name evidence="2" type="ORF">C453_00200</name>
</gene>
<feature type="transmembrane region" description="Helical" evidence="1">
    <location>
        <begin position="30"/>
        <end position="50"/>
    </location>
</feature>
<sequence length="114" mass="12206">MVVFAVVLVSKAFAALLFAGFVAHGSESGSKLLPVIIACGLSSILIGAYVQFRPDATGKMVAYLDFSLQFAVLLCGGVSLLKTRSKVRAMMFVLVSIWMYSTLMVMIPFYGTGP</sequence>
<evidence type="ECO:0000313" key="2">
    <source>
        <dbReference type="EMBL" id="ELZ89591.1"/>
    </source>
</evidence>
<accession>M0HYN1</accession>
<dbReference type="EMBL" id="AOLK01000001">
    <property type="protein sequence ID" value="ELZ89591.1"/>
    <property type="molecule type" value="Genomic_DNA"/>
</dbReference>
<reference evidence="2 3" key="1">
    <citation type="journal article" date="2014" name="PLoS Genet.">
        <title>Phylogenetically driven sequencing of extremely halophilic archaea reveals strategies for static and dynamic osmo-response.</title>
        <authorList>
            <person name="Becker E.A."/>
            <person name="Seitzer P.M."/>
            <person name="Tritt A."/>
            <person name="Larsen D."/>
            <person name="Krusor M."/>
            <person name="Yao A.I."/>
            <person name="Wu D."/>
            <person name="Madern D."/>
            <person name="Eisen J.A."/>
            <person name="Darling A.E."/>
            <person name="Facciotti M.T."/>
        </authorList>
    </citation>
    <scope>NUCLEOTIDE SEQUENCE [LARGE SCALE GENOMIC DNA]</scope>
    <source>
        <strain evidence="2 3">ATCC BAA-1513</strain>
    </source>
</reference>
<dbReference type="Proteomes" id="UP000011612">
    <property type="component" value="Unassembled WGS sequence"/>
</dbReference>
<dbReference type="AlphaFoldDB" id="M0HYN1"/>
<comment type="caution">
    <text evidence="2">The sequence shown here is derived from an EMBL/GenBank/DDBJ whole genome shotgun (WGS) entry which is preliminary data.</text>
</comment>
<keyword evidence="1" id="KW-0812">Transmembrane</keyword>
<dbReference type="RefSeq" id="WP_008321947.1">
    <property type="nucleotide sequence ID" value="NZ_AOLK01000001.1"/>
</dbReference>
<evidence type="ECO:0000256" key="1">
    <source>
        <dbReference type="SAM" id="Phobius"/>
    </source>
</evidence>
<feature type="transmembrane region" description="Helical" evidence="1">
    <location>
        <begin position="87"/>
        <end position="110"/>
    </location>
</feature>
<keyword evidence="1" id="KW-1133">Transmembrane helix</keyword>
<evidence type="ECO:0000313" key="3">
    <source>
        <dbReference type="Proteomes" id="UP000011612"/>
    </source>
</evidence>
<keyword evidence="1" id="KW-0472">Membrane</keyword>
<protein>
    <submittedName>
        <fullName evidence="2">Uncharacterized protein</fullName>
    </submittedName>
</protein>
<keyword evidence="3" id="KW-1185">Reference proteome</keyword>